<organism evidence="5 6">
    <name type="scientific">Eucalyptus globulus</name>
    <name type="common">Tasmanian blue gum</name>
    <dbReference type="NCBI Taxonomy" id="34317"/>
    <lineage>
        <taxon>Eukaryota</taxon>
        <taxon>Viridiplantae</taxon>
        <taxon>Streptophyta</taxon>
        <taxon>Embryophyta</taxon>
        <taxon>Tracheophyta</taxon>
        <taxon>Spermatophyta</taxon>
        <taxon>Magnoliopsida</taxon>
        <taxon>eudicotyledons</taxon>
        <taxon>Gunneridae</taxon>
        <taxon>Pentapetalae</taxon>
        <taxon>rosids</taxon>
        <taxon>malvids</taxon>
        <taxon>Myrtales</taxon>
        <taxon>Myrtaceae</taxon>
        <taxon>Myrtoideae</taxon>
        <taxon>Eucalypteae</taxon>
        <taxon>Eucalyptus</taxon>
    </lineage>
</organism>
<feature type="compositionally biased region" description="Polar residues" evidence="4">
    <location>
        <begin position="8"/>
        <end position="20"/>
    </location>
</feature>
<keyword evidence="2" id="KW-0804">Transcription</keyword>
<dbReference type="PANTHER" id="PTHR46391">
    <property type="entry name" value="BASIC LEUCINE ZIPPER 34"/>
    <property type="match status" value="1"/>
</dbReference>
<sequence>MPPLPPTSLRTKGQSSSNPNVDPEKLKRMLANRQYAQTYRYKQTWRMMQLEWIVQSLEADIQWDSTMMCYLARQHYSLQVENGILKQKLGFIYHEIGFKKAEHVQLKKEEDGLKKVFAEQQNYEELRKSSMASAQFVDMDQPGRPTYNFI</sequence>
<protein>
    <submittedName>
        <fullName evidence="5">Uncharacterized protein</fullName>
    </submittedName>
</protein>
<dbReference type="PANTHER" id="PTHR46391:SF21">
    <property type="entry name" value="BZIP DOMAIN-CONTAINING PROTEIN"/>
    <property type="match status" value="1"/>
</dbReference>
<keyword evidence="3" id="KW-0539">Nucleus</keyword>
<dbReference type="InterPro" id="IPR052483">
    <property type="entry name" value="bZIP_transcription_regulators"/>
</dbReference>
<evidence type="ECO:0000256" key="4">
    <source>
        <dbReference type="SAM" id="MobiDB-lite"/>
    </source>
</evidence>
<evidence type="ECO:0000313" key="6">
    <source>
        <dbReference type="Proteomes" id="UP001634007"/>
    </source>
</evidence>
<reference evidence="5 6" key="1">
    <citation type="submission" date="2024-11" db="EMBL/GenBank/DDBJ databases">
        <title>Chromosome-level genome assembly of Eucalyptus globulus Labill. provides insights into its genome evolution.</title>
        <authorList>
            <person name="Li X."/>
        </authorList>
    </citation>
    <scope>NUCLEOTIDE SEQUENCE [LARGE SCALE GENOMIC DNA]</scope>
    <source>
        <strain evidence="5">CL2024</strain>
        <tissue evidence="5">Fresh tender leaves</tissue>
    </source>
</reference>
<accession>A0ABD3J008</accession>
<keyword evidence="6" id="KW-1185">Reference proteome</keyword>
<evidence type="ECO:0000256" key="1">
    <source>
        <dbReference type="ARBA" id="ARBA00023015"/>
    </source>
</evidence>
<feature type="region of interest" description="Disordered" evidence="4">
    <location>
        <begin position="1"/>
        <end position="23"/>
    </location>
</feature>
<evidence type="ECO:0000256" key="2">
    <source>
        <dbReference type="ARBA" id="ARBA00023163"/>
    </source>
</evidence>
<dbReference type="EMBL" id="JBJKBG010000010">
    <property type="protein sequence ID" value="KAL3719923.1"/>
    <property type="molecule type" value="Genomic_DNA"/>
</dbReference>
<evidence type="ECO:0000313" key="5">
    <source>
        <dbReference type="EMBL" id="KAL3719923.1"/>
    </source>
</evidence>
<gene>
    <name evidence="5" type="ORF">ACJRO7_004844</name>
</gene>
<name>A0ABD3J008_EUCGL</name>
<dbReference type="Proteomes" id="UP001634007">
    <property type="component" value="Unassembled WGS sequence"/>
</dbReference>
<dbReference type="AlphaFoldDB" id="A0ABD3J008"/>
<proteinExistence type="predicted"/>
<keyword evidence="1" id="KW-0805">Transcription regulation</keyword>
<evidence type="ECO:0000256" key="3">
    <source>
        <dbReference type="ARBA" id="ARBA00023242"/>
    </source>
</evidence>
<comment type="caution">
    <text evidence="5">The sequence shown here is derived from an EMBL/GenBank/DDBJ whole genome shotgun (WGS) entry which is preliminary data.</text>
</comment>